<evidence type="ECO:0000256" key="2">
    <source>
        <dbReference type="SAM" id="SignalP"/>
    </source>
</evidence>
<protein>
    <recommendedName>
        <fullName evidence="4">Secreted protein</fullName>
    </recommendedName>
</protein>
<sequence length="208" mass="22143">MPRWPYILQICSHLLHLSCSSCGQKTDYGIAVRQPSWLLPHCSLCAWPFCQTLSYSEPTACPPTPDGPGDGKGDWGADSGGRGWREGTERPTCSAELKDKVGQVYPRSATSLPSPHGSSTVASEGRGIRERHRIQPGRCAEQLPSCLSHPSCGGHRQAKSDRGNGSCGWAAHPALPIGRITCSLMPLRASVAVAAPQIHLHCVSCGAP</sequence>
<reference evidence="3" key="1">
    <citation type="submission" date="2017-07" db="EMBL/GenBank/DDBJ databases">
        <authorList>
            <person name="Mikheyev A."/>
            <person name="Grau M."/>
        </authorList>
    </citation>
    <scope>NUCLEOTIDE SEQUENCE</scope>
    <source>
        <tissue evidence="3">Venom_gland</tissue>
    </source>
</reference>
<feature type="region of interest" description="Disordered" evidence="1">
    <location>
        <begin position="61"/>
        <end position="92"/>
    </location>
</feature>
<dbReference type="AlphaFoldDB" id="A0A2D4GIS1"/>
<evidence type="ECO:0000313" key="3">
    <source>
        <dbReference type="EMBL" id="LAA59650.1"/>
    </source>
</evidence>
<dbReference type="EMBL" id="IACJ01131985">
    <property type="protein sequence ID" value="LAA59650.1"/>
    <property type="molecule type" value="Transcribed_RNA"/>
</dbReference>
<accession>A0A2D4GIS1</accession>
<feature type="chain" id="PRO_5015078562" description="Secreted protein" evidence="2">
    <location>
        <begin position="21"/>
        <end position="208"/>
    </location>
</feature>
<keyword evidence="2" id="KW-0732">Signal</keyword>
<feature type="signal peptide" evidence="2">
    <location>
        <begin position="1"/>
        <end position="20"/>
    </location>
</feature>
<proteinExistence type="predicted"/>
<organism evidence="3">
    <name type="scientific">Micrurus corallinus</name>
    <name type="common">Brazilian coral snake</name>
    <dbReference type="NCBI Taxonomy" id="54390"/>
    <lineage>
        <taxon>Eukaryota</taxon>
        <taxon>Metazoa</taxon>
        <taxon>Chordata</taxon>
        <taxon>Craniata</taxon>
        <taxon>Vertebrata</taxon>
        <taxon>Euteleostomi</taxon>
        <taxon>Lepidosauria</taxon>
        <taxon>Squamata</taxon>
        <taxon>Bifurcata</taxon>
        <taxon>Unidentata</taxon>
        <taxon>Episquamata</taxon>
        <taxon>Toxicofera</taxon>
        <taxon>Serpentes</taxon>
        <taxon>Colubroidea</taxon>
        <taxon>Elapidae</taxon>
        <taxon>Elapinae</taxon>
        <taxon>Micrurus</taxon>
    </lineage>
</organism>
<evidence type="ECO:0008006" key="4">
    <source>
        <dbReference type="Google" id="ProtNLM"/>
    </source>
</evidence>
<evidence type="ECO:0000256" key="1">
    <source>
        <dbReference type="SAM" id="MobiDB-lite"/>
    </source>
</evidence>
<feature type="compositionally biased region" description="Polar residues" evidence="1">
    <location>
        <begin position="108"/>
        <end position="122"/>
    </location>
</feature>
<reference evidence="3" key="2">
    <citation type="submission" date="2017-11" db="EMBL/GenBank/DDBJ databases">
        <title>Coralsnake Venomics: Analyses of Venom Gland Transcriptomes and Proteomes of Six Brazilian Taxa.</title>
        <authorList>
            <person name="Aird S.D."/>
            <person name="Jorge da Silva N."/>
            <person name="Qiu L."/>
            <person name="Villar-Briones A."/>
            <person name="Aparecida-Saddi V."/>
            <person name="Campos-Telles M.P."/>
            <person name="Grau M."/>
            <person name="Mikheyev A.S."/>
        </authorList>
    </citation>
    <scope>NUCLEOTIDE SEQUENCE</scope>
    <source>
        <tissue evidence="3">Venom_gland</tissue>
    </source>
</reference>
<dbReference type="EMBL" id="IACJ01131986">
    <property type="protein sequence ID" value="LAA59651.1"/>
    <property type="molecule type" value="Transcribed_RNA"/>
</dbReference>
<name>A0A2D4GIS1_MICCO</name>
<feature type="region of interest" description="Disordered" evidence="1">
    <location>
        <begin position="107"/>
        <end position="128"/>
    </location>
</feature>